<dbReference type="PANTHER" id="PTHR21661">
    <property type="entry name" value="EPOXIDE HYDROLASE 1-RELATED"/>
    <property type="match status" value="1"/>
</dbReference>
<feature type="domain" description="Epoxide hydrolase N-terminal" evidence="5">
    <location>
        <begin position="5"/>
        <end position="109"/>
    </location>
</feature>
<dbReference type="Pfam" id="PF06441">
    <property type="entry name" value="EHN"/>
    <property type="match status" value="1"/>
</dbReference>
<accession>A0A6G9B0A0</accession>
<dbReference type="GO" id="GO:0004301">
    <property type="term" value="F:epoxide hydrolase activity"/>
    <property type="evidence" value="ECO:0007669"/>
    <property type="project" value="TreeGrafter"/>
</dbReference>
<sequence length="381" mass="43023">MAQLNPFTIQVPQDVLDDLQQRLTRTRWTDEPQNADWNYGTNPQCLRELVAYWQNNFDWRKQEAALNELPQFTTTINGTSIHFVYAKGKGENTKPLILSHGWPDSFFRFYKVIPMLTDPASHGGNPAYSFDVVVPSIPGFGFSDRVALNDDATANLWANLMTDVLGYDTFVAAGGDLGMGITKSLANQYPDRVQAIHLTDVGYPMGTEDWSTMSPAEQEFGQFIQQWWYAEGAYNMIQSTKPQTLGYALNDSPVGLASWIVEKFYGWSDIQGNLENSFTKDELLTNIMIYWVTQTINTSIRTYREGMLAAYSTEGGLKSTQYVEVPTGVAIFPADAPTPEDWAKRMVNVKRFSKMPRGGHFAALEEPALWANEVRAFFFED</sequence>
<feature type="active site" description="Nucleophile" evidence="4">
    <location>
        <position position="176"/>
    </location>
</feature>
<evidence type="ECO:0000313" key="6">
    <source>
        <dbReference type="EMBL" id="QIP18009.1"/>
    </source>
</evidence>
<gene>
    <name evidence="6" type="ORF">G8759_29790</name>
</gene>
<dbReference type="KEGG" id="spib:G8759_29790"/>
<dbReference type="Proteomes" id="UP000501802">
    <property type="component" value="Chromosome"/>
</dbReference>
<evidence type="ECO:0000313" key="7">
    <source>
        <dbReference type="Proteomes" id="UP000501802"/>
    </source>
</evidence>
<dbReference type="SUPFAM" id="SSF53474">
    <property type="entry name" value="alpha/beta-Hydrolases"/>
    <property type="match status" value="1"/>
</dbReference>
<dbReference type="Gene3D" id="3.40.50.1820">
    <property type="entry name" value="alpha/beta hydrolase"/>
    <property type="match status" value="1"/>
</dbReference>
<name>A0A6G9B0A0_9BACT</name>
<evidence type="ECO:0000256" key="2">
    <source>
        <dbReference type="ARBA" id="ARBA00022797"/>
    </source>
</evidence>
<evidence type="ECO:0000256" key="4">
    <source>
        <dbReference type="PIRSR" id="PIRSR001112-1"/>
    </source>
</evidence>
<protein>
    <submittedName>
        <fullName evidence="6">Epoxide hydrolase</fullName>
    </submittedName>
</protein>
<evidence type="ECO:0000256" key="3">
    <source>
        <dbReference type="ARBA" id="ARBA00022801"/>
    </source>
</evidence>
<evidence type="ECO:0000256" key="1">
    <source>
        <dbReference type="ARBA" id="ARBA00010088"/>
    </source>
</evidence>
<dbReference type="InterPro" id="IPR010497">
    <property type="entry name" value="Epoxide_hydro_N"/>
</dbReference>
<organism evidence="6 7">
    <name type="scientific">Spirosoma aureum</name>
    <dbReference type="NCBI Taxonomy" id="2692134"/>
    <lineage>
        <taxon>Bacteria</taxon>
        <taxon>Pseudomonadati</taxon>
        <taxon>Bacteroidota</taxon>
        <taxon>Cytophagia</taxon>
        <taxon>Cytophagales</taxon>
        <taxon>Cytophagaceae</taxon>
        <taxon>Spirosoma</taxon>
    </lineage>
</organism>
<feature type="active site" description="Proton donor" evidence="4">
    <location>
        <position position="303"/>
    </location>
</feature>
<proteinExistence type="inferred from homology"/>
<feature type="active site" description="Proton acceptor" evidence="4">
    <location>
        <position position="360"/>
    </location>
</feature>
<dbReference type="PIRSF" id="PIRSF001112">
    <property type="entry name" value="Epoxide_hydrolase"/>
    <property type="match status" value="1"/>
</dbReference>
<dbReference type="EMBL" id="CP050063">
    <property type="protein sequence ID" value="QIP18009.1"/>
    <property type="molecule type" value="Genomic_DNA"/>
</dbReference>
<dbReference type="AlphaFoldDB" id="A0A6G9B0A0"/>
<dbReference type="InterPro" id="IPR016292">
    <property type="entry name" value="Epoxide_hydrolase"/>
</dbReference>
<keyword evidence="2" id="KW-0058">Aromatic hydrocarbons catabolism</keyword>
<comment type="similarity">
    <text evidence="1">Belongs to the peptidase S33 family.</text>
</comment>
<keyword evidence="7" id="KW-1185">Reference proteome</keyword>
<dbReference type="PANTHER" id="PTHR21661:SF35">
    <property type="entry name" value="EPOXIDE HYDROLASE"/>
    <property type="match status" value="1"/>
</dbReference>
<dbReference type="GO" id="GO:0097176">
    <property type="term" value="P:epoxide metabolic process"/>
    <property type="evidence" value="ECO:0007669"/>
    <property type="project" value="TreeGrafter"/>
</dbReference>
<dbReference type="PRINTS" id="PR00412">
    <property type="entry name" value="EPOXHYDRLASE"/>
</dbReference>
<reference evidence="6 7" key="1">
    <citation type="submission" date="2020-03" db="EMBL/GenBank/DDBJ databases">
        <authorList>
            <person name="Kim M.K."/>
        </authorList>
    </citation>
    <scope>NUCLEOTIDE SEQUENCE [LARGE SCALE GENOMIC DNA]</scope>
    <source>
        <strain evidence="6 7">BT328</strain>
    </source>
</reference>
<dbReference type="InterPro" id="IPR000639">
    <property type="entry name" value="Epox_hydrolase-like"/>
</dbReference>
<dbReference type="InterPro" id="IPR029058">
    <property type="entry name" value="AB_hydrolase_fold"/>
</dbReference>
<keyword evidence="3 6" id="KW-0378">Hydrolase</keyword>
<evidence type="ECO:0000259" key="5">
    <source>
        <dbReference type="Pfam" id="PF06441"/>
    </source>
</evidence>